<sequence length="234" mass="25592">MSEITTGEMSDSEEMDLSSLEIVEVKVEALKSVLGQRVKELKADFVSLGQEMEAGNRAVIASTTASVAEAEARLTAQLSALERRLSAAEEAMAAPHERRHVPEDEPGLAFSPEQSFSSPVSPVQMSSTTPGPLALDFDVALCSTAGTRTPDRATSVPGRQPPKRPSTPAPENTPSLDRPEPKRVRLVERYEDFATAEMAERVLEHRPGRVHAKELLTELQLAFFHMAMVKFQIK</sequence>
<dbReference type="EMBL" id="CM055744">
    <property type="protein sequence ID" value="KAJ7999297.1"/>
    <property type="molecule type" value="Genomic_DNA"/>
</dbReference>
<accession>A0ACC2G6L8</accession>
<reference evidence="1" key="1">
    <citation type="submission" date="2021-05" db="EMBL/GenBank/DDBJ databases">
        <authorList>
            <person name="Pan Q."/>
            <person name="Jouanno E."/>
            <person name="Zahm M."/>
            <person name="Klopp C."/>
            <person name="Cabau C."/>
            <person name="Louis A."/>
            <person name="Berthelot C."/>
            <person name="Parey E."/>
            <person name="Roest Crollius H."/>
            <person name="Montfort J."/>
            <person name="Robinson-Rechavi M."/>
            <person name="Bouchez O."/>
            <person name="Lampietro C."/>
            <person name="Lopez Roques C."/>
            <person name="Donnadieu C."/>
            <person name="Postlethwait J."/>
            <person name="Bobe J."/>
            <person name="Dillon D."/>
            <person name="Chandos A."/>
            <person name="von Hippel F."/>
            <person name="Guiguen Y."/>
        </authorList>
    </citation>
    <scope>NUCLEOTIDE SEQUENCE</scope>
    <source>
        <strain evidence="1">YG-Jan2019</strain>
    </source>
</reference>
<name>A0ACC2G6L8_DALPE</name>
<evidence type="ECO:0000313" key="2">
    <source>
        <dbReference type="Proteomes" id="UP001157502"/>
    </source>
</evidence>
<protein>
    <submittedName>
        <fullName evidence="1">Uncharacterized protein</fullName>
    </submittedName>
</protein>
<dbReference type="Proteomes" id="UP001157502">
    <property type="component" value="Chromosome 17"/>
</dbReference>
<gene>
    <name evidence="1" type="ORF">DPEC_G00213960</name>
</gene>
<comment type="caution">
    <text evidence="1">The sequence shown here is derived from an EMBL/GenBank/DDBJ whole genome shotgun (WGS) entry which is preliminary data.</text>
</comment>
<feature type="non-terminal residue" evidence="1">
    <location>
        <position position="234"/>
    </location>
</feature>
<proteinExistence type="predicted"/>
<keyword evidence="2" id="KW-1185">Reference proteome</keyword>
<organism evidence="1 2">
    <name type="scientific">Dallia pectoralis</name>
    <name type="common">Alaska blackfish</name>
    <dbReference type="NCBI Taxonomy" id="75939"/>
    <lineage>
        <taxon>Eukaryota</taxon>
        <taxon>Metazoa</taxon>
        <taxon>Chordata</taxon>
        <taxon>Craniata</taxon>
        <taxon>Vertebrata</taxon>
        <taxon>Euteleostomi</taxon>
        <taxon>Actinopterygii</taxon>
        <taxon>Neopterygii</taxon>
        <taxon>Teleostei</taxon>
        <taxon>Protacanthopterygii</taxon>
        <taxon>Esociformes</taxon>
        <taxon>Umbridae</taxon>
        <taxon>Dallia</taxon>
    </lineage>
</organism>
<evidence type="ECO:0000313" key="1">
    <source>
        <dbReference type="EMBL" id="KAJ7999297.1"/>
    </source>
</evidence>